<evidence type="ECO:0000256" key="2">
    <source>
        <dbReference type="SAM" id="SignalP"/>
    </source>
</evidence>
<feature type="chain" id="PRO_5014648887" evidence="2">
    <location>
        <begin position="29"/>
        <end position="162"/>
    </location>
</feature>
<dbReference type="Proteomes" id="UP000232638">
    <property type="component" value="Chromosome"/>
</dbReference>
<dbReference type="GO" id="GO:0009055">
    <property type="term" value="F:electron transfer activity"/>
    <property type="evidence" value="ECO:0007669"/>
    <property type="project" value="TreeGrafter"/>
</dbReference>
<evidence type="ECO:0000259" key="3">
    <source>
        <dbReference type="Pfam" id="PF00462"/>
    </source>
</evidence>
<accession>A0A2K8U642</accession>
<dbReference type="InterPro" id="IPR036249">
    <property type="entry name" value="Thioredoxin-like_sf"/>
</dbReference>
<keyword evidence="2" id="KW-0732">Signal</keyword>
<dbReference type="GO" id="GO:0045454">
    <property type="term" value="P:cell redox homeostasis"/>
    <property type="evidence" value="ECO:0007669"/>
    <property type="project" value="TreeGrafter"/>
</dbReference>
<dbReference type="AlphaFoldDB" id="A0A2K8U642"/>
<dbReference type="InterPro" id="IPR002109">
    <property type="entry name" value="Glutaredoxin"/>
</dbReference>
<protein>
    <submittedName>
        <fullName evidence="5">Uncharacterized protein</fullName>
    </submittedName>
</protein>
<feature type="signal peptide" evidence="2">
    <location>
        <begin position="1"/>
        <end position="28"/>
    </location>
</feature>
<dbReference type="RefSeq" id="WP_100918802.1">
    <property type="nucleotide sequence ID" value="NZ_CP020370.1"/>
</dbReference>
<dbReference type="OrthoDB" id="9814618at2"/>
<evidence type="ECO:0000256" key="1">
    <source>
        <dbReference type="SAM" id="MobiDB-lite"/>
    </source>
</evidence>
<dbReference type="EMBL" id="CP020370">
    <property type="protein sequence ID" value="AUB81025.1"/>
    <property type="molecule type" value="Genomic_DNA"/>
</dbReference>
<evidence type="ECO:0000313" key="6">
    <source>
        <dbReference type="Proteomes" id="UP000232638"/>
    </source>
</evidence>
<sequence length="162" mass="17113">MSTQSRLTGLSAVLLAALMGGAPGPAQAEIYKWTDAQGVTHFSDQPPAGGTAEQVRLPATPDPAPPAVRPAALSTPPPAAAPNRPAAKRVVMYAAAWCGYCKQARRYFNTHGVAYSEYDVEQDAAAGREFKRLGGRGVPLILVGEARLQGFSEGGFEQLYNQ</sequence>
<dbReference type="PANTHER" id="PTHR34386">
    <property type="entry name" value="GLUTAREDOXIN"/>
    <property type="match status" value="1"/>
</dbReference>
<dbReference type="Gene3D" id="3.40.30.10">
    <property type="entry name" value="Glutaredoxin"/>
    <property type="match status" value="1"/>
</dbReference>
<dbReference type="PANTHER" id="PTHR34386:SF1">
    <property type="entry name" value="GLUTAREDOXIN-LIKE PROTEIN NRDH"/>
    <property type="match status" value="1"/>
</dbReference>
<evidence type="ECO:0000259" key="4">
    <source>
        <dbReference type="Pfam" id="PF13511"/>
    </source>
</evidence>
<dbReference type="InterPro" id="IPR025392">
    <property type="entry name" value="DUF4124"/>
</dbReference>
<gene>
    <name evidence="5" type="ORF">THSYN_08720</name>
</gene>
<feature type="region of interest" description="Disordered" evidence="1">
    <location>
        <begin position="39"/>
        <end position="84"/>
    </location>
</feature>
<proteinExistence type="predicted"/>
<dbReference type="CDD" id="cd02976">
    <property type="entry name" value="NrdH"/>
    <property type="match status" value="1"/>
</dbReference>
<dbReference type="KEGG" id="tsy:THSYN_08720"/>
<dbReference type="PROSITE" id="PS51354">
    <property type="entry name" value="GLUTAREDOXIN_2"/>
    <property type="match status" value="1"/>
</dbReference>
<organism evidence="5 6">
    <name type="scientific">Candidatus Thiodictyon syntrophicum</name>
    <dbReference type="NCBI Taxonomy" id="1166950"/>
    <lineage>
        <taxon>Bacteria</taxon>
        <taxon>Pseudomonadati</taxon>
        <taxon>Pseudomonadota</taxon>
        <taxon>Gammaproteobacteria</taxon>
        <taxon>Chromatiales</taxon>
        <taxon>Chromatiaceae</taxon>
        <taxon>Thiodictyon</taxon>
    </lineage>
</organism>
<dbReference type="Pfam" id="PF00462">
    <property type="entry name" value="Glutaredoxin"/>
    <property type="match status" value="1"/>
</dbReference>
<keyword evidence="6" id="KW-1185">Reference proteome</keyword>
<dbReference type="Pfam" id="PF13511">
    <property type="entry name" value="DUF4124"/>
    <property type="match status" value="1"/>
</dbReference>
<feature type="domain" description="Glutaredoxin" evidence="3">
    <location>
        <begin position="90"/>
        <end position="144"/>
    </location>
</feature>
<dbReference type="InterPro" id="IPR051548">
    <property type="entry name" value="Grx-like_ET"/>
</dbReference>
<evidence type="ECO:0000313" key="5">
    <source>
        <dbReference type="EMBL" id="AUB81025.1"/>
    </source>
</evidence>
<reference evidence="5 6" key="1">
    <citation type="submission" date="2017-03" db="EMBL/GenBank/DDBJ databases">
        <title>Complete genome sequence of Candidatus 'Thiodictyon syntrophicum' sp. nov. strain Cad16T, a photolithoautotroph purple sulfur bacterium isolated from an alpine meromictic lake.</title>
        <authorList>
            <person name="Luedin S.M."/>
            <person name="Pothier J.F."/>
            <person name="Danza F."/>
            <person name="Storelli N."/>
            <person name="Wittwer M."/>
            <person name="Tonolla M."/>
        </authorList>
    </citation>
    <scope>NUCLEOTIDE SEQUENCE [LARGE SCALE GENOMIC DNA]</scope>
    <source>
        <strain evidence="5 6">Cad16T</strain>
    </source>
</reference>
<dbReference type="SUPFAM" id="SSF52833">
    <property type="entry name" value="Thioredoxin-like"/>
    <property type="match status" value="1"/>
</dbReference>
<feature type="domain" description="DUF4124" evidence="4">
    <location>
        <begin position="18"/>
        <end position="71"/>
    </location>
</feature>
<name>A0A2K8U642_9GAMM</name>